<comment type="similarity">
    <text evidence="1">Belongs to the peptidase M13 family.</text>
</comment>
<evidence type="ECO:0000313" key="3">
    <source>
        <dbReference type="EMBL" id="TMP21136.1"/>
    </source>
</evidence>
<evidence type="ECO:0000256" key="1">
    <source>
        <dbReference type="ARBA" id="ARBA00007357"/>
    </source>
</evidence>
<dbReference type="RefSeq" id="WP_138686253.1">
    <property type="nucleotide sequence ID" value="NZ_PNCI01000175.1"/>
</dbReference>
<reference evidence="4" key="2">
    <citation type="submission" date="2019-06" db="EMBL/GenBank/DDBJ databases">
        <title>Co-occurence of chitin degradation, pigmentation and bioactivity in marine Pseudoalteromonas.</title>
        <authorList>
            <person name="Sonnenschein E.C."/>
            <person name="Bech P.K."/>
        </authorList>
    </citation>
    <scope>NUCLEOTIDE SEQUENCE [LARGE SCALE GENOMIC DNA]</scope>
    <source>
        <strain evidence="4">S2676</strain>
    </source>
</reference>
<evidence type="ECO:0000313" key="4">
    <source>
        <dbReference type="Proteomes" id="UP000310249"/>
    </source>
</evidence>
<dbReference type="GO" id="GO:0016485">
    <property type="term" value="P:protein processing"/>
    <property type="evidence" value="ECO:0007669"/>
    <property type="project" value="TreeGrafter"/>
</dbReference>
<proteinExistence type="inferred from homology"/>
<dbReference type="GO" id="GO:0005886">
    <property type="term" value="C:plasma membrane"/>
    <property type="evidence" value="ECO:0007669"/>
    <property type="project" value="TreeGrafter"/>
</dbReference>
<feature type="non-terminal residue" evidence="3">
    <location>
        <position position="73"/>
    </location>
</feature>
<dbReference type="SUPFAM" id="SSF55486">
    <property type="entry name" value="Metalloproteases ('zincins'), catalytic domain"/>
    <property type="match status" value="1"/>
</dbReference>
<dbReference type="GO" id="GO:0004222">
    <property type="term" value="F:metalloendopeptidase activity"/>
    <property type="evidence" value="ECO:0007669"/>
    <property type="project" value="InterPro"/>
</dbReference>
<organism evidence="3 4">
    <name type="scientific">Pseudoalteromonas rubra</name>
    <dbReference type="NCBI Taxonomy" id="43658"/>
    <lineage>
        <taxon>Bacteria</taxon>
        <taxon>Pseudomonadati</taxon>
        <taxon>Pseudomonadota</taxon>
        <taxon>Gammaproteobacteria</taxon>
        <taxon>Alteromonadales</taxon>
        <taxon>Pseudoalteromonadaceae</taxon>
        <taxon>Pseudoalteromonas</taxon>
    </lineage>
</organism>
<dbReference type="InterPro" id="IPR018497">
    <property type="entry name" value="Peptidase_M13_C"/>
</dbReference>
<name>A0A5S3WEV1_9GAMM</name>
<feature type="domain" description="Peptidase M13 C-terminal" evidence="2">
    <location>
        <begin position="10"/>
        <end position="71"/>
    </location>
</feature>
<dbReference type="InterPro" id="IPR000718">
    <property type="entry name" value="Peptidase_M13"/>
</dbReference>
<dbReference type="AlphaFoldDB" id="A0A5S3WEV1"/>
<comment type="caution">
    <text evidence="3">The sequence shown here is derived from an EMBL/GenBank/DDBJ whole genome shotgun (WGS) entry which is preliminary data.</text>
</comment>
<dbReference type="PANTHER" id="PTHR11733:SF167">
    <property type="entry name" value="FI17812P1-RELATED"/>
    <property type="match status" value="1"/>
</dbReference>
<dbReference type="OrthoDB" id="9775677at2"/>
<evidence type="ECO:0000259" key="2">
    <source>
        <dbReference type="Pfam" id="PF01431"/>
    </source>
</evidence>
<sequence length="73" mass="8002">NSSVVLDSLHVNGSLTLGENLADIGGLAIAYDAFKMTKQGQGTDKIDGFTPDQRFFLGFAQVWKLVNRPETMR</sequence>
<feature type="non-terminal residue" evidence="3">
    <location>
        <position position="1"/>
    </location>
</feature>
<protein>
    <submittedName>
        <fullName evidence="3">Peptidase M13</fullName>
    </submittedName>
</protein>
<dbReference type="PANTHER" id="PTHR11733">
    <property type="entry name" value="ZINC METALLOPROTEASE FAMILY M13 NEPRILYSIN-RELATED"/>
    <property type="match status" value="1"/>
</dbReference>
<gene>
    <name evidence="3" type="ORF">CWB99_24125</name>
</gene>
<reference evidence="3 4" key="1">
    <citation type="submission" date="2018-01" db="EMBL/GenBank/DDBJ databases">
        <authorList>
            <person name="Paulsen S."/>
            <person name="Gram L.K."/>
        </authorList>
    </citation>
    <scope>NUCLEOTIDE SEQUENCE [LARGE SCALE GENOMIC DNA]</scope>
    <source>
        <strain evidence="3 4">S2676</strain>
    </source>
</reference>
<dbReference type="Gene3D" id="3.40.390.10">
    <property type="entry name" value="Collagenase (Catalytic Domain)"/>
    <property type="match status" value="1"/>
</dbReference>
<accession>A0A5S3WEV1</accession>
<dbReference type="Proteomes" id="UP000310249">
    <property type="component" value="Unassembled WGS sequence"/>
</dbReference>
<dbReference type="PROSITE" id="PS51885">
    <property type="entry name" value="NEPRILYSIN"/>
    <property type="match status" value="1"/>
</dbReference>
<dbReference type="InterPro" id="IPR024079">
    <property type="entry name" value="MetalloPept_cat_dom_sf"/>
</dbReference>
<dbReference type="Pfam" id="PF01431">
    <property type="entry name" value="Peptidase_M13"/>
    <property type="match status" value="1"/>
</dbReference>
<dbReference type="EMBL" id="PNCI01000175">
    <property type="protein sequence ID" value="TMP21136.1"/>
    <property type="molecule type" value="Genomic_DNA"/>
</dbReference>